<dbReference type="Pfam" id="PF02141">
    <property type="entry name" value="DENN"/>
    <property type="match status" value="1"/>
</dbReference>
<dbReference type="Pfam" id="PF03455">
    <property type="entry name" value="dDENN"/>
    <property type="match status" value="1"/>
</dbReference>
<feature type="compositionally biased region" description="Basic and acidic residues" evidence="1">
    <location>
        <begin position="150"/>
        <end position="159"/>
    </location>
</feature>
<dbReference type="InterPro" id="IPR051942">
    <property type="entry name" value="DENN_domain_containing_2"/>
</dbReference>
<feature type="region of interest" description="Disordered" evidence="1">
    <location>
        <begin position="24"/>
        <end position="43"/>
    </location>
</feature>
<dbReference type="Pfam" id="PF03456">
    <property type="entry name" value="uDENN"/>
    <property type="match status" value="1"/>
</dbReference>
<dbReference type="Gene3D" id="3.30.450.200">
    <property type="match status" value="1"/>
</dbReference>
<organism evidence="3">
    <name type="scientific">Lygus hesperus</name>
    <name type="common">Western plant bug</name>
    <dbReference type="NCBI Taxonomy" id="30085"/>
    <lineage>
        <taxon>Eukaryota</taxon>
        <taxon>Metazoa</taxon>
        <taxon>Ecdysozoa</taxon>
        <taxon>Arthropoda</taxon>
        <taxon>Hexapoda</taxon>
        <taxon>Insecta</taxon>
        <taxon>Pterygota</taxon>
        <taxon>Neoptera</taxon>
        <taxon>Paraneoptera</taxon>
        <taxon>Hemiptera</taxon>
        <taxon>Heteroptera</taxon>
        <taxon>Panheteroptera</taxon>
        <taxon>Cimicomorpha</taxon>
        <taxon>Miridae</taxon>
        <taxon>Mirini</taxon>
        <taxon>Lygus</taxon>
    </lineage>
</organism>
<feature type="region of interest" description="Disordered" evidence="1">
    <location>
        <begin position="190"/>
        <end position="266"/>
    </location>
</feature>
<feature type="compositionally biased region" description="Polar residues" evidence="1">
    <location>
        <begin position="230"/>
        <end position="239"/>
    </location>
</feature>
<dbReference type="InterPro" id="IPR001194">
    <property type="entry name" value="cDENN_dom"/>
</dbReference>
<dbReference type="EMBL" id="GDHC01016962">
    <property type="protein sequence ID" value="JAQ01667.1"/>
    <property type="molecule type" value="Transcribed_RNA"/>
</dbReference>
<proteinExistence type="predicted"/>
<name>A0A146L393_LYGHE</name>
<dbReference type="InterPro" id="IPR005113">
    <property type="entry name" value="uDENN_dom"/>
</dbReference>
<evidence type="ECO:0000313" key="3">
    <source>
        <dbReference type="EMBL" id="JAQ01667.1"/>
    </source>
</evidence>
<dbReference type="PROSITE" id="PS50211">
    <property type="entry name" value="DENN"/>
    <property type="match status" value="1"/>
</dbReference>
<dbReference type="PANTHER" id="PTHR15288">
    <property type="entry name" value="DENN DOMAIN-CONTAINING PROTEIN 2"/>
    <property type="match status" value="1"/>
</dbReference>
<protein>
    <submittedName>
        <fullName evidence="3">Suppression of tumorigenicity 5 protein</fullName>
    </submittedName>
</protein>
<feature type="region of interest" description="Disordered" evidence="1">
    <location>
        <begin position="62"/>
        <end position="171"/>
    </location>
</feature>
<dbReference type="SMART" id="SM00800">
    <property type="entry name" value="uDENN"/>
    <property type="match status" value="1"/>
</dbReference>
<sequence length="779" mass="88184">MERKRVFEIKKRFEELDKNKAVTNGNAASHLSTHSHKINNGIDQPCRSEALHQADLTEKNIVFKRTHSSSSSVEGQSSGRIKRSPAFRSSKNDFCAGKVKTGCSQSKDVKESPLPKGPAPRKPPRTFVHRVGGEVGDMPSLPSCSAVDSKMTDSDEKNNNKPTFKRSKTEPLIMLNKIETALKVHQAGMRMKEKPPAPPTNGNIYDEPHDDQRRESIPEQFRSRHAPFTTIKSLRSPVQSPEPVYSEPCIIKSKSQSPPGPKSSKSLYYMSSPIVDGDGNPRLPRNPTYEEALKKIQMWVLTDEPSAPPAELDSDPESVKEIKPEVVEERKHYARRISSLRERSVSLREVRTQRLMDALLLVGIDSDLDNGKVAYIKSKYPYNAEIPENIACLIFPDAENWPPAVHPPLHIESSNANNYTIVLTSAEGSRSYAYCRRLQPEGSTVCLPLAYAILTPHKATSFYYKVLEEIENNHGMSEQNFKGFVRDLYNTDFPNECQSIRVGDIMLKRRMDSRQDGNEISKLLKAINIPNFIQLLSHVLLERKIILVSSYISSLSDSIQGLLKSIYPFDWPHTLVTVVPSIMFEILQSPIPYVLGIMKNEKAPLPVSFFTNIEDVFVIDLDKGQILANTNPSDGPVLPDKLSKSLKMALYNTPVNCTDVRPSEALMGLFVRLVGHYRNHIVSQMDYYPHHMRVFQRDNFITAPSSKGIRQFLEWFTEMPMFQVFIEEKKARKSNIEGLLFEQRCAEYVEENAKNLNKKGTTLNKAVKNLGDRIKDWRS</sequence>
<dbReference type="PANTHER" id="PTHR15288:SF0">
    <property type="entry name" value="UDENN DOMAIN-CONTAINING PROTEIN"/>
    <property type="match status" value="1"/>
</dbReference>
<feature type="compositionally biased region" description="Basic and acidic residues" evidence="1">
    <location>
        <begin position="206"/>
        <end position="217"/>
    </location>
</feature>
<accession>A0A146L393</accession>
<evidence type="ECO:0000259" key="2">
    <source>
        <dbReference type="PROSITE" id="PS50211"/>
    </source>
</evidence>
<dbReference type="InterPro" id="IPR005112">
    <property type="entry name" value="dDENN_dom"/>
</dbReference>
<feature type="compositionally biased region" description="Low complexity" evidence="1">
    <location>
        <begin position="68"/>
        <end position="78"/>
    </location>
</feature>
<dbReference type="InterPro" id="IPR043153">
    <property type="entry name" value="DENN_C"/>
</dbReference>
<evidence type="ECO:0000256" key="1">
    <source>
        <dbReference type="SAM" id="MobiDB-lite"/>
    </source>
</evidence>
<dbReference type="Gene3D" id="3.40.50.11500">
    <property type="match status" value="1"/>
</dbReference>
<dbReference type="InterPro" id="IPR037516">
    <property type="entry name" value="Tripartite_DENN"/>
</dbReference>
<reference evidence="3" key="1">
    <citation type="journal article" date="2016" name="Gigascience">
        <title>De novo construction of an expanded transcriptome assembly for the western tarnished plant bug, Lygus hesperus.</title>
        <authorList>
            <person name="Tassone E.E."/>
            <person name="Geib S.M."/>
            <person name="Hall B."/>
            <person name="Fabrick J.A."/>
            <person name="Brent C.S."/>
            <person name="Hull J.J."/>
        </authorList>
    </citation>
    <scope>NUCLEOTIDE SEQUENCE</scope>
</reference>
<dbReference type="SMART" id="SM00801">
    <property type="entry name" value="dDENN"/>
    <property type="match status" value="1"/>
</dbReference>
<feature type="domain" description="UDENN" evidence="2">
    <location>
        <begin position="357"/>
        <end position="736"/>
    </location>
</feature>
<dbReference type="AlphaFoldDB" id="A0A146L393"/>
<dbReference type="SMART" id="SM00799">
    <property type="entry name" value="DENN"/>
    <property type="match status" value="1"/>
</dbReference>
<gene>
    <name evidence="3" type="primary">ST5</name>
    <name evidence="3" type="ORF">g.71214</name>
</gene>
<feature type="compositionally biased region" description="Low complexity" evidence="1">
    <location>
        <begin position="252"/>
        <end position="266"/>
    </location>
</feature>